<evidence type="ECO:0000313" key="6">
    <source>
        <dbReference type="Proteomes" id="UP001208692"/>
    </source>
</evidence>
<proteinExistence type="predicted"/>
<keyword evidence="3" id="KW-0645">Protease</keyword>
<dbReference type="Proteomes" id="UP001207736">
    <property type="component" value="Unassembled WGS sequence"/>
</dbReference>
<comment type="caution">
    <text evidence="3">The sequence shown here is derived from an EMBL/GenBank/DDBJ whole genome shotgun (WGS) entry which is preliminary data.</text>
</comment>
<dbReference type="PANTHER" id="PTHR35797:SF1">
    <property type="entry name" value="PROTEASE"/>
    <property type="match status" value="1"/>
</dbReference>
<sequence>MKKYNKPFLFFGLSLFIPWVLWFIVAYLSHQSDSNLVILQGVLQIAGLIAPALVAGYLFWSDKKLFSDLKNRFFGKNLFLSKYFWIALLLPPLSIVIAQLISVDFGHSFDQFYISGKPSFTSEPFSPWFLLCFAAIVEELAWHTYGMDALRQRFSFFKTSVLFAIYWGFWHLPLFFVKDYYQSNVQAEGLIYTLNFIVSLLVFVFIMNWLYFKSGRNIFIAILFHLVANVSNEIFATHPDSKIIQTVIFLGIIGYLVVKDRMFFFGKSKDCFDNIPEKIDT</sequence>
<keyword evidence="1" id="KW-0472">Membrane</keyword>
<dbReference type="InterPro" id="IPR042150">
    <property type="entry name" value="MmRce1-like"/>
</dbReference>
<evidence type="ECO:0000313" key="5">
    <source>
        <dbReference type="Proteomes" id="UP001207736"/>
    </source>
</evidence>
<dbReference type="Pfam" id="PF02517">
    <property type="entry name" value="Rce1-like"/>
    <property type="match status" value="1"/>
</dbReference>
<keyword evidence="1" id="KW-1133">Transmembrane helix</keyword>
<dbReference type="PANTHER" id="PTHR35797">
    <property type="entry name" value="PROTEASE-RELATED"/>
    <property type="match status" value="1"/>
</dbReference>
<evidence type="ECO:0000259" key="2">
    <source>
        <dbReference type="Pfam" id="PF02517"/>
    </source>
</evidence>
<organism evidence="3 5">
    <name type="scientific">Capnocytophaga catalasegens</name>
    <dbReference type="NCBI Taxonomy" id="1004260"/>
    <lineage>
        <taxon>Bacteria</taxon>
        <taxon>Pseudomonadati</taxon>
        <taxon>Bacteroidota</taxon>
        <taxon>Flavobacteriia</taxon>
        <taxon>Flavobacteriales</taxon>
        <taxon>Flavobacteriaceae</taxon>
        <taxon>Capnocytophaga</taxon>
    </lineage>
</organism>
<feature type="domain" description="CAAX prenyl protease 2/Lysostaphin resistance protein A-like" evidence="2">
    <location>
        <begin position="128"/>
        <end position="230"/>
    </location>
</feature>
<name>A0AAV5B0Y1_9FLAO</name>
<feature type="transmembrane region" description="Helical" evidence="1">
    <location>
        <begin position="190"/>
        <end position="211"/>
    </location>
</feature>
<dbReference type="RefSeq" id="WP_264847687.1">
    <property type="nucleotide sequence ID" value="NZ_BPMA01000066.1"/>
</dbReference>
<keyword evidence="3" id="KW-0378">Hydrolase</keyword>
<dbReference type="GO" id="GO:0004175">
    <property type="term" value="F:endopeptidase activity"/>
    <property type="evidence" value="ECO:0007669"/>
    <property type="project" value="UniProtKB-ARBA"/>
</dbReference>
<reference evidence="3 6" key="1">
    <citation type="submission" date="2021-11" db="EMBL/GenBank/DDBJ databases">
        <title>Draft genome sequence of Capnocytophaga sp. strain KC07075 isolated from cat oral cavity.</title>
        <authorList>
            <person name="Suzuki M."/>
            <person name="Imaoka K."/>
            <person name="Kimura M."/>
            <person name="Morikawa S."/>
            <person name="Maeda K."/>
        </authorList>
    </citation>
    <scope>NUCLEOTIDE SEQUENCE</scope>
    <source>
        <strain evidence="3">KC07075</strain>
        <strain evidence="4 6">KC07079</strain>
    </source>
</reference>
<dbReference type="EMBL" id="BQKB01000028">
    <property type="protein sequence ID" value="GJM53176.1"/>
    <property type="molecule type" value="Genomic_DNA"/>
</dbReference>
<evidence type="ECO:0000313" key="4">
    <source>
        <dbReference type="EMBL" id="GJM53176.1"/>
    </source>
</evidence>
<dbReference type="EMBL" id="BQKA01000056">
    <property type="protein sequence ID" value="GJM51438.1"/>
    <property type="molecule type" value="Genomic_DNA"/>
</dbReference>
<evidence type="ECO:0000313" key="3">
    <source>
        <dbReference type="EMBL" id="GJM51438.1"/>
    </source>
</evidence>
<protein>
    <submittedName>
        <fullName evidence="3">CPBP family intramembrane metalloprotease</fullName>
    </submittedName>
</protein>
<keyword evidence="3" id="KW-0482">Metalloprotease</keyword>
<feature type="transmembrane region" description="Helical" evidence="1">
    <location>
        <begin position="7"/>
        <end position="30"/>
    </location>
</feature>
<dbReference type="Proteomes" id="UP001208692">
    <property type="component" value="Unassembled WGS sequence"/>
</dbReference>
<dbReference type="GO" id="GO:0008237">
    <property type="term" value="F:metallopeptidase activity"/>
    <property type="evidence" value="ECO:0007669"/>
    <property type="project" value="UniProtKB-KW"/>
</dbReference>
<keyword evidence="6" id="KW-1185">Reference proteome</keyword>
<feature type="transmembrane region" description="Helical" evidence="1">
    <location>
        <begin position="242"/>
        <end position="258"/>
    </location>
</feature>
<gene>
    <name evidence="3" type="ORF">RCZ15_24110</name>
    <name evidence="4" type="ORF">RCZ16_14930</name>
</gene>
<feature type="transmembrane region" description="Helical" evidence="1">
    <location>
        <begin position="218"/>
        <end position="236"/>
    </location>
</feature>
<feature type="transmembrane region" description="Helical" evidence="1">
    <location>
        <begin position="154"/>
        <end position="170"/>
    </location>
</feature>
<dbReference type="GO" id="GO:0080120">
    <property type="term" value="P:CAAX-box protein maturation"/>
    <property type="evidence" value="ECO:0007669"/>
    <property type="project" value="UniProtKB-ARBA"/>
</dbReference>
<accession>A0AAV5B0Y1</accession>
<evidence type="ECO:0000256" key="1">
    <source>
        <dbReference type="SAM" id="Phobius"/>
    </source>
</evidence>
<dbReference type="InterPro" id="IPR003675">
    <property type="entry name" value="Rce1/LyrA-like_dom"/>
</dbReference>
<feature type="transmembrane region" description="Helical" evidence="1">
    <location>
        <begin position="36"/>
        <end position="60"/>
    </location>
</feature>
<dbReference type="AlphaFoldDB" id="A0AAV5B0Y1"/>
<feature type="transmembrane region" description="Helical" evidence="1">
    <location>
        <begin position="125"/>
        <end position="142"/>
    </location>
</feature>
<keyword evidence="1" id="KW-0812">Transmembrane</keyword>
<feature type="transmembrane region" description="Helical" evidence="1">
    <location>
        <begin position="80"/>
        <end position="105"/>
    </location>
</feature>